<sequence length="369" mass="41906">MSSGLKNISLFFIFTLSFGFSQDWQLVWSDEFNGSSGPISSVNWFHQTKLPTGWSWYNNEIQHYTDRTANSYVSNGTLKIVAKKETYTDQGHTKQYTSARLNSKFAFTYGRVVIKAKLPKGVGTWPAMWMLGKNINERGAYWQTKGFGSTSWPACGEVDIMEHWGSKQNYVQSAIHTPSSHGNTVNLGGQNISTASSQFHIYTLDWSEQEMVFSVDGNVHYTYNPETKNSDTWPFNSEMYLLLNVAIQQNIASSFTESAMEIDYIRVFKNNLGISANPGEIPEHFKLLPAYPNPFNGYVTIPIYAEYAMNATIDIIDIHGKRVDILVENKPLHKSHLIKWNGNDFSSGIYFVRMQTETAVQLKKMSLIK</sequence>
<dbReference type="EMBL" id="UINC01015824">
    <property type="protein sequence ID" value="SVA66355.1"/>
    <property type="molecule type" value="Genomic_DNA"/>
</dbReference>
<protein>
    <recommendedName>
        <fullName evidence="2">GH16 domain-containing protein</fullName>
    </recommendedName>
</protein>
<dbReference type="Gene3D" id="2.60.120.200">
    <property type="match status" value="1"/>
</dbReference>
<dbReference type="GO" id="GO:0005975">
    <property type="term" value="P:carbohydrate metabolic process"/>
    <property type="evidence" value="ECO:0007669"/>
    <property type="project" value="InterPro"/>
</dbReference>
<dbReference type="Pfam" id="PF18962">
    <property type="entry name" value="Por_Secre_tail"/>
    <property type="match status" value="1"/>
</dbReference>
<dbReference type="NCBIfam" id="TIGR04183">
    <property type="entry name" value="Por_Secre_tail"/>
    <property type="match status" value="1"/>
</dbReference>
<organism evidence="3">
    <name type="scientific">marine metagenome</name>
    <dbReference type="NCBI Taxonomy" id="408172"/>
    <lineage>
        <taxon>unclassified sequences</taxon>
        <taxon>metagenomes</taxon>
        <taxon>ecological metagenomes</taxon>
    </lineage>
</organism>
<dbReference type="PROSITE" id="PS51762">
    <property type="entry name" value="GH16_2"/>
    <property type="match status" value="1"/>
</dbReference>
<dbReference type="Pfam" id="PF00722">
    <property type="entry name" value="Glyco_hydro_16"/>
    <property type="match status" value="1"/>
</dbReference>
<reference evidence="3" key="1">
    <citation type="submission" date="2018-05" db="EMBL/GenBank/DDBJ databases">
        <authorList>
            <person name="Lanie J.A."/>
            <person name="Ng W.-L."/>
            <person name="Kazmierczak K.M."/>
            <person name="Andrzejewski T.M."/>
            <person name="Davidsen T.M."/>
            <person name="Wayne K.J."/>
            <person name="Tettelin H."/>
            <person name="Glass J.I."/>
            <person name="Rusch D."/>
            <person name="Podicherti R."/>
            <person name="Tsui H.-C.T."/>
            <person name="Winkler M.E."/>
        </authorList>
    </citation>
    <scope>NUCLEOTIDE SEQUENCE</scope>
</reference>
<dbReference type="InterPro" id="IPR026444">
    <property type="entry name" value="Secre_tail"/>
</dbReference>
<accession>A0A381XNP4</accession>
<evidence type="ECO:0000259" key="2">
    <source>
        <dbReference type="PROSITE" id="PS51762"/>
    </source>
</evidence>
<dbReference type="GO" id="GO:0004553">
    <property type="term" value="F:hydrolase activity, hydrolyzing O-glycosyl compounds"/>
    <property type="evidence" value="ECO:0007669"/>
    <property type="project" value="InterPro"/>
</dbReference>
<dbReference type="InterPro" id="IPR013320">
    <property type="entry name" value="ConA-like_dom_sf"/>
</dbReference>
<dbReference type="AlphaFoldDB" id="A0A381XNP4"/>
<feature type="domain" description="GH16" evidence="2">
    <location>
        <begin position="20"/>
        <end position="273"/>
    </location>
</feature>
<dbReference type="PANTHER" id="PTHR10963:SF55">
    <property type="entry name" value="GLYCOSIDE HYDROLASE FAMILY 16 PROTEIN"/>
    <property type="match status" value="1"/>
</dbReference>
<dbReference type="InterPro" id="IPR000757">
    <property type="entry name" value="Beta-glucanase-like"/>
</dbReference>
<comment type="similarity">
    <text evidence="1">Belongs to the glycosyl hydrolase 16 family.</text>
</comment>
<evidence type="ECO:0000256" key="1">
    <source>
        <dbReference type="ARBA" id="ARBA00006865"/>
    </source>
</evidence>
<dbReference type="CDD" id="cd08023">
    <property type="entry name" value="GH16_laminarinase_like"/>
    <property type="match status" value="1"/>
</dbReference>
<proteinExistence type="inferred from homology"/>
<name>A0A381XNP4_9ZZZZ</name>
<dbReference type="PANTHER" id="PTHR10963">
    <property type="entry name" value="GLYCOSYL HYDROLASE-RELATED"/>
    <property type="match status" value="1"/>
</dbReference>
<gene>
    <name evidence="3" type="ORF">METZ01_LOCUS119209</name>
</gene>
<dbReference type="SUPFAM" id="SSF49899">
    <property type="entry name" value="Concanavalin A-like lectins/glucanases"/>
    <property type="match status" value="1"/>
</dbReference>
<evidence type="ECO:0000313" key="3">
    <source>
        <dbReference type="EMBL" id="SVA66355.1"/>
    </source>
</evidence>
<dbReference type="InterPro" id="IPR050546">
    <property type="entry name" value="Glycosyl_Hydrlase_16"/>
</dbReference>